<accession>A0A843TPY7</accession>
<dbReference type="Proteomes" id="UP000652761">
    <property type="component" value="Unassembled WGS sequence"/>
</dbReference>
<keyword evidence="5" id="KW-1185">Reference proteome</keyword>
<feature type="region of interest" description="Disordered" evidence="3">
    <location>
        <begin position="15"/>
        <end position="53"/>
    </location>
</feature>
<dbReference type="Pfam" id="PF24681">
    <property type="entry name" value="Kelch_KLHDC2_KLHL20_DRC7"/>
    <property type="match status" value="1"/>
</dbReference>
<dbReference type="InterPro" id="IPR006652">
    <property type="entry name" value="Kelch_1"/>
</dbReference>
<feature type="region of interest" description="Disordered" evidence="3">
    <location>
        <begin position="410"/>
        <end position="432"/>
    </location>
</feature>
<protein>
    <submittedName>
        <fullName evidence="4">Uncharacterized protein</fullName>
    </submittedName>
</protein>
<evidence type="ECO:0000256" key="1">
    <source>
        <dbReference type="ARBA" id="ARBA00022441"/>
    </source>
</evidence>
<organism evidence="4 5">
    <name type="scientific">Colocasia esculenta</name>
    <name type="common">Wild taro</name>
    <name type="synonym">Arum esculentum</name>
    <dbReference type="NCBI Taxonomy" id="4460"/>
    <lineage>
        <taxon>Eukaryota</taxon>
        <taxon>Viridiplantae</taxon>
        <taxon>Streptophyta</taxon>
        <taxon>Embryophyta</taxon>
        <taxon>Tracheophyta</taxon>
        <taxon>Spermatophyta</taxon>
        <taxon>Magnoliopsida</taxon>
        <taxon>Liliopsida</taxon>
        <taxon>Araceae</taxon>
        <taxon>Aroideae</taxon>
        <taxon>Colocasieae</taxon>
        <taxon>Colocasia</taxon>
    </lineage>
</organism>
<gene>
    <name evidence="4" type="ORF">Taro_003843</name>
</gene>
<dbReference type="InterPro" id="IPR015915">
    <property type="entry name" value="Kelch-typ_b-propeller"/>
</dbReference>
<sequence length="432" mass="47123">MFGFSRRRMKLGRLKVHLGDPLHGTRSPVRPTKRHSHQSNREEVGATSVPVNSGNSDDLGCQCSSGFDNALASPENWMVVSTSGDRPAPRFNHAATVVGSKMVVVGGDSGRGLLDDTQVLNLDKLTWTAAVPKVYLSPTNLPLKIPACKGHALVYIVILSIWVSNVPWGKKVLLIGGKMDPGTERVSVWSFDTETECWSHIETKGDIPVLLCSAIISWKCLDMLLLVACQPSSKVARSGHAIIRAGPVLILFGGEDAKGRKLNDLHMFDLKSMMWLPLHYTGAGPSPRCNHAAALYDDKILLIFGGQSKSKILSDLYSLDFETMIWSRIKIRGHHPSPRAGCCGVLCGTKWYIAGGGSKKKRYAETLIFDVVKHEMSVALTSPLASITTNKSGVLQVAYRESLEALYPVSNLSPPTPMKGGQEPRRERLSTT</sequence>
<evidence type="ECO:0000313" key="5">
    <source>
        <dbReference type="Proteomes" id="UP000652761"/>
    </source>
</evidence>
<dbReference type="OrthoDB" id="10251809at2759"/>
<dbReference type="EMBL" id="NMUH01000101">
    <property type="protein sequence ID" value="MQL71524.1"/>
    <property type="molecule type" value="Genomic_DNA"/>
</dbReference>
<evidence type="ECO:0000256" key="3">
    <source>
        <dbReference type="SAM" id="MobiDB-lite"/>
    </source>
</evidence>
<dbReference type="PANTHER" id="PTHR46093:SF4">
    <property type="entry name" value="GALACTOSE OXIDASE_KELCH REPEAT SUPERFAMILY PROTEIN"/>
    <property type="match status" value="1"/>
</dbReference>
<keyword evidence="2" id="KW-0677">Repeat</keyword>
<proteinExistence type="predicted"/>
<dbReference type="SUPFAM" id="SSF117281">
    <property type="entry name" value="Kelch motif"/>
    <property type="match status" value="1"/>
</dbReference>
<evidence type="ECO:0000256" key="2">
    <source>
        <dbReference type="ARBA" id="ARBA00022737"/>
    </source>
</evidence>
<dbReference type="Pfam" id="PF01344">
    <property type="entry name" value="Kelch_1"/>
    <property type="match status" value="1"/>
</dbReference>
<dbReference type="PANTHER" id="PTHR46093">
    <property type="entry name" value="ACYL-COA-BINDING DOMAIN-CONTAINING PROTEIN 5"/>
    <property type="match status" value="1"/>
</dbReference>
<dbReference type="Gene3D" id="2.120.10.80">
    <property type="entry name" value="Kelch-type beta propeller"/>
    <property type="match status" value="2"/>
</dbReference>
<comment type="caution">
    <text evidence="4">The sequence shown here is derived from an EMBL/GenBank/DDBJ whole genome shotgun (WGS) entry which is preliminary data.</text>
</comment>
<reference evidence="4" key="1">
    <citation type="submission" date="2017-07" db="EMBL/GenBank/DDBJ databases">
        <title>Taro Niue Genome Assembly and Annotation.</title>
        <authorList>
            <person name="Atibalentja N."/>
            <person name="Keating K."/>
            <person name="Fields C.J."/>
        </authorList>
    </citation>
    <scope>NUCLEOTIDE SEQUENCE</scope>
    <source>
        <strain evidence="4">Niue_2</strain>
        <tissue evidence="4">Leaf</tissue>
    </source>
</reference>
<feature type="compositionally biased region" description="Basic and acidic residues" evidence="3">
    <location>
        <begin position="422"/>
        <end position="432"/>
    </location>
</feature>
<name>A0A843TPY7_COLES</name>
<evidence type="ECO:0000313" key="4">
    <source>
        <dbReference type="EMBL" id="MQL71524.1"/>
    </source>
</evidence>
<dbReference type="AlphaFoldDB" id="A0A843TPY7"/>
<keyword evidence="1" id="KW-0880">Kelch repeat</keyword>